<organism evidence="1 2">
    <name type="scientific">Aeromonas bestiarum</name>
    <dbReference type="NCBI Taxonomy" id="105751"/>
    <lineage>
        <taxon>Bacteria</taxon>
        <taxon>Pseudomonadati</taxon>
        <taxon>Pseudomonadota</taxon>
        <taxon>Gammaproteobacteria</taxon>
        <taxon>Aeromonadales</taxon>
        <taxon>Aeromonadaceae</taxon>
        <taxon>Aeromonas</taxon>
    </lineage>
</organism>
<gene>
    <name evidence="1" type="ORF">OB935_18045</name>
</gene>
<accession>A0ABT7Q3J8</accession>
<proteinExistence type="predicted"/>
<keyword evidence="2" id="KW-1185">Reference proteome</keyword>
<name>A0ABT7Q3J8_9GAMM</name>
<protein>
    <recommendedName>
        <fullName evidence="3">Restriction endonuclease</fullName>
    </recommendedName>
</protein>
<evidence type="ECO:0000313" key="2">
    <source>
        <dbReference type="Proteomes" id="UP001168107"/>
    </source>
</evidence>
<comment type="caution">
    <text evidence="1">The sequence shown here is derived from an EMBL/GenBank/DDBJ whole genome shotgun (WGS) entry which is preliminary data.</text>
</comment>
<dbReference type="EMBL" id="JAOPLL010000013">
    <property type="protein sequence ID" value="MDM5073723.1"/>
    <property type="molecule type" value="Genomic_DNA"/>
</dbReference>
<sequence>MKYIFTSQFLKITPPATSFADAWEFLCLDLLKASSPQTQYQHLLPPDRGVDILASSLKRAFQCKADERGAFGTAPKQASIDSLRTAVAHSKGLGWDEYRFATNADYSGNAVEEIYGVAAELGIERSKIEFHGPQYWSDLCEKHLQQVQHHLDYRLQVTEAEVIEAFRKARYFDSKVAEYQALIENGNYQLQLKNNRTPLKLCLPFSRDLTIEHCVDVAMQLLNISLNSRAYADLGTSARPSISIVVDRVPQGFSKKIGDLSEDEIGRLELWIQVIWKDETQEPRQTDANYEFTCMERVIGLATVHGSSAQRGQETIKRFEHDLQMGMWGTFESNE</sequence>
<evidence type="ECO:0008006" key="3">
    <source>
        <dbReference type="Google" id="ProtNLM"/>
    </source>
</evidence>
<evidence type="ECO:0000313" key="1">
    <source>
        <dbReference type="EMBL" id="MDM5073723.1"/>
    </source>
</evidence>
<dbReference type="RefSeq" id="WP_290019446.1">
    <property type="nucleotide sequence ID" value="NZ_JAOPLL010000013.1"/>
</dbReference>
<reference evidence="1" key="1">
    <citation type="submission" date="2024-05" db="EMBL/GenBank/DDBJ databases">
        <title>WGS of Aeromonas isolates.</title>
        <authorList>
            <person name="Lee H."/>
        </authorList>
    </citation>
    <scope>NUCLEOTIDE SEQUENCE</scope>
    <source>
        <strain evidence="1">SU58-3</strain>
    </source>
</reference>
<dbReference type="Proteomes" id="UP001168107">
    <property type="component" value="Unassembled WGS sequence"/>
</dbReference>